<dbReference type="Proteomes" id="UP000017119">
    <property type="component" value="Chromosome"/>
</dbReference>
<proteinExistence type="predicted"/>
<evidence type="ECO:0000259" key="1">
    <source>
        <dbReference type="Pfam" id="PF04167"/>
    </source>
</evidence>
<accession>U5NFK9</accession>
<keyword evidence="3" id="KW-1185">Reference proteome</keyword>
<dbReference type="InterPro" id="IPR035930">
    <property type="entry name" value="FomD-like_sf"/>
</dbReference>
<dbReference type="SUPFAM" id="SSF159234">
    <property type="entry name" value="FomD-like"/>
    <property type="match status" value="1"/>
</dbReference>
<feature type="domain" description="DUF402" evidence="1">
    <location>
        <begin position="63"/>
        <end position="165"/>
    </location>
</feature>
<dbReference type="AlphaFoldDB" id="U5NFK9"/>
<reference evidence="2 3" key="1">
    <citation type="journal article" date="2013" name="Genome Announc.">
        <title>Genome Sequence of Mycoplasma parvum (Formerly Eperythrozoon parvum), a Diminutive Hemoplasma of the Pig.</title>
        <authorList>
            <person name="do Nascimento N.C."/>
            <person name="Dos Santos A.P."/>
            <person name="Chu Y."/>
            <person name="Guimaraes A.M."/>
            <person name="Pagliaro A."/>
            <person name="Messick J.B."/>
        </authorList>
    </citation>
    <scope>NUCLEOTIDE SEQUENCE [LARGE SCALE GENOMIC DNA]</scope>
    <source>
        <strain evidence="2 3">Indiana</strain>
    </source>
</reference>
<gene>
    <name evidence="2" type="ORF">PRV_01280</name>
</gene>
<dbReference type="HOGENOM" id="CLU_1260280_0_0_14"/>
<protein>
    <recommendedName>
        <fullName evidence="1">DUF402 domain-containing protein</fullName>
    </recommendedName>
</protein>
<evidence type="ECO:0000313" key="3">
    <source>
        <dbReference type="Proteomes" id="UP000017119"/>
    </source>
</evidence>
<organism evidence="2 3">
    <name type="scientific">Mycoplasma parvum str. Indiana</name>
    <dbReference type="NCBI Taxonomy" id="1403316"/>
    <lineage>
        <taxon>Bacteria</taxon>
        <taxon>Bacillati</taxon>
        <taxon>Mycoplasmatota</taxon>
        <taxon>Mollicutes</taxon>
        <taxon>Mycoplasmataceae</taxon>
        <taxon>Mycoplasma</taxon>
    </lineage>
</organism>
<dbReference type="PATRIC" id="fig|1403316.3.peg.228"/>
<dbReference type="EMBL" id="CP006771">
    <property type="protein sequence ID" value="AGX89018.1"/>
    <property type="molecule type" value="Genomic_DNA"/>
</dbReference>
<dbReference type="InterPro" id="IPR007295">
    <property type="entry name" value="DUF402"/>
</dbReference>
<dbReference type="KEGG" id="mpv:PRV_01280"/>
<dbReference type="RefSeq" id="WP_022769483.1">
    <property type="nucleotide sequence ID" value="NC_022575.1"/>
</dbReference>
<evidence type="ECO:0000313" key="2">
    <source>
        <dbReference type="EMBL" id="AGX89018.1"/>
    </source>
</evidence>
<dbReference type="Pfam" id="PF04167">
    <property type="entry name" value="DUF402"/>
    <property type="match status" value="1"/>
</dbReference>
<dbReference type="Gene3D" id="2.40.380.10">
    <property type="entry name" value="FomD-like"/>
    <property type="match status" value="1"/>
</dbReference>
<dbReference type="STRING" id="1403316.PRV_01280"/>
<name>U5NFK9_9MOLU</name>
<sequence length="214" mass="25792">MIHSYKLDGTLTKSIENHYLIYENASLWIFFLPPFQTEFLNEIEIDIPSTKNKGVNFKTKKYTSSTNKFPIFWFFWKDHWFNILLTLQPKDKYSIYLNIATPPLIEEKAFKYIDFELDMRLNSKQELNFLNSEIYEAQALKFKYSNNLKKELSKNMRRIFVLLKNKWFQKLVTNEMISFLWEQTTSIVGKNKEDILKKSNLTDFNERLEISEFN</sequence>